<sequence length="157" mass="18278">MNKNIFDIQINSLSNASLNFKNATLFLNVNEFNDWKIVKNESIASYEQTLIKIKTKNNIVLYTFVDNANIVVENNHILINTFSNIKLMLSDKNNFKKSTFKNELKTISSQINYLIASQNIGIKLDEVAKLNELKRRQFEIKMLLEFSLVEYEGVYNE</sequence>
<proteinExistence type="predicted"/>
<gene>
    <name evidence="1" type="ORF">EG856_01530</name>
</gene>
<dbReference type="Proteomes" id="UP000289326">
    <property type="component" value="Chromosome"/>
</dbReference>
<accession>A0A4P6MRZ2</accession>
<evidence type="ECO:0000313" key="1">
    <source>
        <dbReference type="EMBL" id="QBF34601.1"/>
    </source>
</evidence>
<keyword evidence="2" id="KW-1185">Reference proteome</keyword>
<organism evidence="1 2">
    <name type="scientific">Mycoplasmopsis phocirhinis</name>
    <dbReference type="NCBI Taxonomy" id="142650"/>
    <lineage>
        <taxon>Bacteria</taxon>
        <taxon>Bacillati</taxon>
        <taxon>Mycoplasmatota</taxon>
        <taxon>Mycoplasmoidales</taxon>
        <taxon>Metamycoplasmataceae</taxon>
        <taxon>Mycoplasmopsis</taxon>
    </lineage>
</organism>
<dbReference type="NCBIfam" id="NF045935">
    <property type="entry name" value="MSC_0621_epsi"/>
    <property type="match status" value="1"/>
</dbReference>
<dbReference type="OrthoDB" id="397765at2"/>
<protein>
    <submittedName>
        <fullName evidence="1">Uncharacterized protein</fullName>
    </submittedName>
</protein>
<name>A0A4P6MRZ2_9BACT</name>
<evidence type="ECO:0000313" key="2">
    <source>
        <dbReference type="Proteomes" id="UP000289326"/>
    </source>
</evidence>
<dbReference type="AlphaFoldDB" id="A0A4P6MRZ2"/>
<dbReference type="KEGG" id="mphi:EG856_01530"/>
<reference evidence="1 2" key="1">
    <citation type="submission" date="2019-01" db="EMBL/GenBank/DDBJ databases">
        <title>Complete sequence and annotation of the Mycoplasma phocirhinis strain 852T genome.</title>
        <authorList>
            <person name="Frasca S.Jr."/>
            <person name="Kutish G.F."/>
            <person name="Castellanos Gell J."/>
            <person name="Michaels D.L."/>
            <person name="Brown D.R."/>
        </authorList>
    </citation>
    <scope>NUCLEOTIDE SEQUENCE [LARGE SCALE GENOMIC DNA]</scope>
    <source>
        <strain evidence="1 2">852</strain>
    </source>
</reference>
<dbReference type="RefSeq" id="WP_130429378.1">
    <property type="nucleotide sequence ID" value="NZ_CP034841.1"/>
</dbReference>
<dbReference type="EMBL" id="CP034841">
    <property type="protein sequence ID" value="QBF34601.1"/>
    <property type="molecule type" value="Genomic_DNA"/>
</dbReference>